<accession>A0A1H2F663</accession>
<evidence type="ECO:0000313" key="2">
    <source>
        <dbReference type="Proteomes" id="UP000182882"/>
    </source>
</evidence>
<organism evidence="1 2">
    <name type="scientific">Nitrosomonas ureae</name>
    <dbReference type="NCBI Taxonomy" id="44577"/>
    <lineage>
        <taxon>Bacteria</taxon>
        <taxon>Pseudomonadati</taxon>
        <taxon>Pseudomonadota</taxon>
        <taxon>Betaproteobacteria</taxon>
        <taxon>Nitrosomonadales</taxon>
        <taxon>Nitrosomonadaceae</taxon>
        <taxon>Nitrosomonas</taxon>
    </lineage>
</organism>
<evidence type="ECO:0008006" key="3">
    <source>
        <dbReference type="Google" id="ProtNLM"/>
    </source>
</evidence>
<protein>
    <recommendedName>
        <fullName evidence="3">Lipoprotein</fullName>
    </recommendedName>
</protein>
<reference evidence="2" key="1">
    <citation type="submission" date="2016-10" db="EMBL/GenBank/DDBJ databases">
        <authorList>
            <person name="Varghese N."/>
            <person name="Submissions S."/>
        </authorList>
    </citation>
    <scope>NUCLEOTIDE SEQUENCE [LARGE SCALE GENOMIC DNA]</scope>
    <source>
        <strain evidence="2">Nm10</strain>
    </source>
</reference>
<proteinExistence type="predicted"/>
<dbReference type="Proteomes" id="UP000182882">
    <property type="component" value="Unassembled WGS sequence"/>
</dbReference>
<dbReference type="RefSeq" id="WP_062558135.1">
    <property type="nucleotide sequence ID" value="NZ_CP013341.1"/>
</dbReference>
<evidence type="ECO:0000313" key="1">
    <source>
        <dbReference type="EMBL" id="SDU02866.1"/>
    </source>
</evidence>
<name>A0A1H2F663_9PROT</name>
<dbReference type="AlphaFoldDB" id="A0A1H2F663"/>
<gene>
    <name evidence="1" type="ORF">SAMN05216406_11820</name>
</gene>
<dbReference type="EMBL" id="FNLN01000018">
    <property type="protein sequence ID" value="SDU02866.1"/>
    <property type="molecule type" value="Genomic_DNA"/>
</dbReference>
<keyword evidence="2" id="KW-1185">Reference proteome</keyword>
<dbReference type="PROSITE" id="PS51257">
    <property type="entry name" value="PROKAR_LIPOPROTEIN"/>
    <property type="match status" value="1"/>
</dbReference>
<dbReference type="KEGG" id="nur:ATY38_03825"/>
<sequence length="128" mass="13711">MKKFISFPFLVAVLIVMGCKSPPPRPIGFESPFNEGRNSEIPMTHLLVSSDWETLDAIVGINPPSRYICVYEGGFRLRVKRGPIATSGNPTPACVNYGGASSIVSHTVEIMGNKGSVVNFVQGAGSLK</sequence>